<sequence>MAYPVFRDEQDMNDKKMQTILVVDDSPENVTDLSELLHPAYRVRVVTMGARIMAVADVFDSLISRRVYKPALPPADVKTIIAQGRDRHFDPDLADAFLADFDVYCAIAHHHPDVPQR</sequence>
<protein>
    <recommendedName>
        <fullName evidence="1">HD-GYP domain-containing protein</fullName>
    </recommendedName>
</protein>
<organism evidence="2 3">
    <name type="scientific">Methylomonas koyamae</name>
    <dbReference type="NCBI Taxonomy" id="702114"/>
    <lineage>
        <taxon>Bacteria</taxon>
        <taxon>Pseudomonadati</taxon>
        <taxon>Pseudomonadota</taxon>
        <taxon>Gammaproteobacteria</taxon>
        <taxon>Methylococcales</taxon>
        <taxon>Methylococcaceae</taxon>
        <taxon>Methylomonas</taxon>
    </lineage>
</organism>
<dbReference type="InterPro" id="IPR052020">
    <property type="entry name" value="Cyclic_di-GMP/3'3'-cGAMP_PDE"/>
</dbReference>
<evidence type="ECO:0000313" key="2">
    <source>
        <dbReference type="EMBL" id="OAI19942.1"/>
    </source>
</evidence>
<dbReference type="PROSITE" id="PS51832">
    <property type="entry name" value="HD_GYP"/>
    <property type="match status" value="1"/>
</dbReference>
<comment type="caution">
    <text evidence="2">The sequence shown here is derived from an EMBL/GenBank/DDBJ whole genome shotgun (WGS) entry which is preliminary data.</text>
</comment>
<evidence type="ECO:0000313" key="3">
    <source>
        <dbReference type="Proteomes" id="UP000077857"/>
    </source>
</evidence>
<dbReference type="Proteomes" id="UP000077857">
    <property type="component" value="Unassembled WGS sequence"/>
</dbReference>
<reference evidence="2 3" key="1">
    <citation type="submission" date="2016-03" db="EMBL/GenBank/DDBJ databases">
        <authorList>
            <person name="Ploux O."/>
        </authorList>
    </citation>
    <scope>NUCLEOTIDE SEQUENCE [LARGE SCALE GENOMIC DNA]</scope>
    <source>
        <strain evidence="2 3">R-45378</strain>
    </source>
</reference>
<feature type="domain" description="HD-GYP" evidence="1">
    <location>
        <begin position="1"/>
        <end position="113"/>
    </location>
</feature>
<accession>A0A177NQ19</accession>
<proteinExistence type="predicted"/>
<evidence type="ECO:0000259" key="1">
    <source>
        <dbReference type="PROSITE" id="PS51832"/>
    </source>
</evidence>
<dbReference type="PANTHER" id="PTHR45228:SF5">
    <property type="entry name" value="CYCLIC DI-GMP PHOSPHODIESTERASE VC_1348-RELATED"/>
    <property type="match status" value="1"/>
</dbReference>
<dbReference type="Gene3D" id="1.10.3210.10">
    <property type="entry name" value="Hypothetical protein af1432"/>
    <property type="match status" value="1"/>
</dbReference>
<dbReference type="Pfam" id="PF13487">
    <property type="entry name" value="HD_5"/>
    <property type="match status" value="1"/>
</dbReference>
<gene>
    <name evidence="2" type="ORF">A1507_06265</name>
</gene>
<dbReference type="SUPFAM" id="SSF109604">
    <property type="entry name" value="HD-domain/PDEase-like"/>
    <property type="match status" value="1"/>
</dbReference>
<name>A0A177NQ19_9GAMM</name>
<dbReference type="EMBL" id="LUUJ01000044">
    <property type="protein sequence ID" value="OAI19942.1"/>
    <property type="molecule type" value="Genomic_DNA"/>
</dbReference>
<dbReference type="InterPro" id="IPR037522">
    <property type="entry name" value="HD_GYP_dom"/>
</dbReference>
<dbReference type="PANTHER" id="PTHR45228">
    <property type="entry name" value="CYCLIC DI-GMP PHOSPHODIESTERASE TM_0186-RELATED"/>
    <property type="match status" value="1"/>
</dbReference>
<dbReference type="AlphaFoldDB" id="A0A177NQ19"/>